<dbReference type="InterPro" id="IPR022892">
    <property type="entry name" value="RNaseHI"/>
</dbReference>
<proteinExistence type="inferred from homology"/>
<evidence type="ECO:0000256" key="8">
    <source>
        <dbReference type="ARBA" id="ARBA00022759"/>
    </source>
</evidence>
<comment type="subunit">
    <text evidence="4 11">Monomer.</text>
</comment>
<comment type="cofactor">
    <cofactor evidence="11">
        <name>Mg(2+)</name>
        <dbReference type="ChEBI" id="CHEBI:18420"/>
    </cofactor>
    <text evidence="11">Binds 1 Mg(2+) ion per subunit. May bind a second metal ion at a regulatory site, or after substrate binding.</text>
</comment>
<comment type="caution">
    <text evidence="13">The sequence shown here is derived from an EMBL/GenBank/DDBJ whole genome shotgun (WGS) entry which is preliminary data.</text>
</comment>
<dbReference type="GO" id="GO:0043137">
    <property type="term" value="P:DNA replication, removal of RNA primer"/>
    <property type="evidence" value="ECO:0007669"/>
    <property type="project" value="TreeGrafter"/>
</dbReference>
<feature type="binding site" evidence="11">
    <location>
        <position position="38"/>
    </location>
    <ligand>
        <name>Mg(2+)</name>
        <dbReference type="ChEBI" id="CHEBI:18420"/>
        <label>2</label>
    </ligand>
</feature>
<comment type="catalytic activity">
    <reaction evidence="1 11">
        <text>Endonucleolytic cleavage to 5'-phosphomonoester.</text>
        <dbReference type="EC" id="3.1.26.4"/>
    </reaction>
</comment>
<evidence type="ECO:0000256" key="2">
    <source>
        <dbReference type="ARBA" id="ARBA00004065"/>
    </source>
</evidence>
<dbReference type="PANTHER" id="PTHR10642:SF26">
    <property type="entry name" value="RIBONUCLEASE H1"/>
    <property type="match status" value="1"/>
</dbReference>
<feature type="binding site" evidence="11">
    <location>
        <position position="38"/>
    </location>
    <ligand>
        <name>Mg(2+)</name>
        <dbReference type="ChEBI" id="CHEBI:18420"/>
        <label>1</label>
    </ligand>
</feature>
<dbReference type="NCBIfam" id="NF001236">
    <property type="entry name" value="PRK00203.1"/>
    <property type="match status" value="1"/>
</dbReference>
<dbReference type="InterPro" id="IPR036397">
    <property type="entry name" value="RNaseH_sf"/>
</dbReference>
<evidence type="ECO:0000256" key="6">
    <source>
        <dbReference type="ARBA" id="ARBA00022722"/>
    </source>
</evidence>
<evidence type="ECO:0000259" key="12">
    <source>
        <dbReference type="PROSITE" id="PS50879"/>
    </source>
</evidence>
<feature type="binding site" evidence="11">
    <location>
        <position position="76"/>
    </location>
    <ligand>
        <name>Mg(2+)</name>
        <dbReference type="ChEBI" id="CHEBI:18420"/>
        <label>1</label>
    </ligand>
</feature>
<gene>
    <name evidence="11" type="primary">rnhA</name>
    <name evidence="13" type="ORF">DES52_111115</name>
</gene>
<comment type="subcellular location">
    <subcellularLocation>
        <location evidence="11">Cytoplasm</location>
    </subcellularLocation>
</comment>
<keyword evidence="9 11" id="KW-0378">Hydrolase</keyword>
<dbReference type="EMBL" id="QJSX01000011">
    <property type="protein sequence ID" value="PYE52943.1"/>
    <property type="molecule type" value="Genomic_DNA"/>
</dbReference>
<name>A0A318S5G8_9DEIO</name>
<comment type="similarity">
    <text evidence="3 11">Belongs to the RNase H family.</text>
</comment>
<sequence length="174" mass="19603">MNRPFRPKQDSARDLLPIKACIQPPKPVVGSTVEVFCDGACDTTARLGGWATILKSSGKELLLSGGERDTTNNRMELTALLQGLRALKRPCVVRVVTDSQYLRKAFTDGWILKWMRGGWKTAANEPVKNQDLWEELIALARVHELTFVWVRGHAGHGENERVDKLAVEERKKLR</sequence>
<keyword evidence="7 11" id="KW-0479">Metal-binding</keyword>
<evidence type="ECO:0000256" key="3">
    <source>
        <dbReference type="ARBA" id="ARBA00005300"/>
    </source>
</evidence>
<evidence type="ECO:0000256" key="9">
    <source>
        <dbReference type="ARBA" id="ARBA00022801"/>
    </source>
</evidence>
<dbReference type="RefSeq" id="WP_110887515.1">
    <property type="nucleotide sequence ID" value="NZ_QJSX01000011.1"/>
</dbReference>
<dbReference type="Proteomes" id="UP000248326">
    <property type="component" value="Unassembled WGS sequence"/>
</dbReference>
<dbReference type="OrthoDB" id="7845843at2"/>
<dbReference type="GO" id="GO:0005737">
    <property type="term" value="C:cytoplasm"/>
    <property type="evidence" value="ECO:0007669"/>
    <property type="project" value="UniProtKB-SubCell"/>
</dbReference>
<dbReference type="InterPro" id="IPR002156">
    <property type="entry name" value="RNaseH_domain"/>
</dbReference>
<protein>
    <recommendedName>
        <fullName evidence="5 11">Ribonuclease H</fullName>
        <shortName evidence="11">RNase H</shortName>
        <ecNumber evidence="5 11">3.1.26.4</ecNumber>
    </recommendedName>
</protein>
<dbReference type="GO" id="GO:0000287">
    <property type="term" value="F:magnesium ion binding"/>
    <property type="evidence" value="ECO:0007669"/>
    <property type="project" value="UniProtKB-UniRule"/>
</dbReference>
<dbReference type="Pfam" id="PF00075">
    <property type="entry name" value="RNase_H"/>
    <property type="match status" value="1"/>
</dbReference>
<keyword evidence="6 11" id="KW-0540">Nuclease</keyword>
<dbReference type="AlphaFoldDB" id="A0A318S5G8"/>
<dbReference type="CDD" id="cd09278">
    <property type="entry name" value="RNase_HI_prokaryote_like"/>
    <property type="match status" value="1"/>
</dbReference>
<comment type="function">
    <text evidence="2 11">Endonuclease that specifically degrades the RNA of RNA-DNA hybrids.</text>
</comment>
<evidence type="ECO:0000313" key="13">
    <source>
        <dbReference type="EMBL" id="PYE52943.1"/>
    </source>
</evidence>
<dbReference type="GO" id="GO:0003676">
    <property type="term" value="F:nucleic acid binding"/>
    <property type="evidence" value="ECO:0007669"/>
    <property type="project" value="InterPro"/>
</dbReference>
<dbReference type="InterPro" id="IPR050092">
    <property type="entry name" value="RNase_H"/>
</dbReference>
<keyword evidence="11" id="KW-0963">Cytoplasm</keyword>
<evidence type="ECO:0000256" key="11">
    <source>
        <dbReference type="HAMAP-Rule" id="MF_00042"/>
    </source>
</evidence>
<evidence type="ECO:0000256" key="7">
    <source>
        <dbReference type="ARBA" id="ARBA00022723"/>
    </source>
</evidence>
<evidence type="ECO:0000256" key="5">
    <source>
        <dbReference type="ARBA" id="ARBA00012180"/>
    </source>
</evidence>
<evidence type="ECO:0000256" key="10">
    <source>
        <dbReference type="ARBA" id="ARBA00022842"/>
    </source>
</evidence>
<dbReference type="InterPro" id="IPR012337">
    <property type="entry name" value="RNaseH-like_sf"/>
</dbReference>
<dbReference type="SUPFAM" id="SSF53098">
    <property type="entry name" value="Ribonuclease H-like"/>
    <property type="match status" value="1"/>
</dbReference>
<accession>A0A318S5G8</accession>
<reference evidence="13 14" key="1">
    <citation type="submission" date="2018-06" db="EMBL/GenBank/DDBJ databases">
        <title>Genomic Encyclopedia of Type Strains, Phase IV (KMG-IV): sequencing the most valuable type-strain genomes for metagenomic binning, comparative biology and taxonomic classification.</title>
        <authorList>
            <person name="Goeker M."/>
        </authorList>
    </citation>
    <scope>NUCLEOTIDE SEQUENCE [LARGE SCALE GENOMIC DNA]</scope>
    <source>
        <strain evidence="13 14">DSM 18048</strain>
    </source>
</reference>
<dbReference type="GO" id="GO:0004523">
    <property type="term" value="F:RNA-DNA hybrid ribonuclease activity"/>
    <property type="evidence" value="ECO:0007669"/>
    <property type="project" value="UniProtKB-UniRule"/>
</dbReference>
<dbReference type="HAMAP" id="MF_00042">
    <property type="entry name" value="RNase_H"/>
    <property type="match status" value="1"/>
</dbReference>
<evidence type="ECO:0000256" key="1">
    <source>
        <dbReference type="ARBA" id="ARBA00000077"/>
    </source>
</evidence>
<keyword evidence="14" id="KW-1185">Reference proteome</keyword>
<evidence type="ECO:0000313" key="14">
    <source>
        <dbReference type="Proteomes" id="UP000248326"/>
    </source>
</evidence>
<dbReference type="EC" id="3.1.26.4" evidence="5 11"/>
<feature type="binding site" evidence="11">
    <location>
        <position position="163"/>
    </location>
    <ligand>
        <name>Mg(2+)</name>
        <dbReference type="ChEBI" id="CHEBI:18420"/>
        <label>2</label>
    </ligand>
</feature>
<evidence type="ECO:0000256" key="4">
    <source>
        <dbReference type="ARBA" id="ARBA00011245"/>
    </source>
</evidence>
<dbReference type="FunFam" id="3.30.420.10:FF:000089">
    <property type="entry name" value="Ribonuclease H"/>
    <property type="match status" value="1"/>
</dbReference>
<feature type="domain" description="RNase H type-1" evidence="12">
    <location>
        <begin position="29"/>
        <end position="171"/>
    </location>
</feature>
<dbReference type="Gene3D" id="3.30.420.10">
    <property type="entry name" value="Ribonuclease H-like superfamily/Ribonuclease H"/>
    <property type="match status" value="1"/>
</dbReference>
<feature type="binding site" evidence="11">
    <location>
        <position position="98"/>
    </location>
    <ligand>
        <name>Mg(2+)</name>
        <dbReference type="ChEBI" id="CHEBI:18420"/>
        <label>1</label>
    </ligand>
</feature>
<keyword evidence="8 11" id="KW-0255">Endonuclease</keyword>
<dbReference type="PANTHER" id="PTHR10642">
    <property type="entry name" value="RIBONUCLEASE H1"/>
    <property type="match status" value="1"/>
</dbReference>
<organism evidence="13 14">
    <name type="scientific">Deinococcus yavapaiensis KR-236</name>
    <dbReference type="NCBI Taxonomy" id="694435"/>
    <lineage>
        <taxon>Bacteria</taxon>
        <taxon>Thermotogati</taxon>
        <taxon>Deinococcota</taxon>
        <taxon>Deinococci</taxon>
        <taxon>Deinococcales</taxon>
        <taxon>Deinococcaceae</taxon>
        <taxon>Deinococcus</taxon>
    </lineage>
</organism>
<keyword evidence="10 11" id="KW-0460">Magnesium</keyword>
<dbReference type="PROSITE" id="PS50879">
    <property type="entry name" value="RNASE_H_1"/>
    <property type="match status" value="1"/>
</dbReference>